<dbReference type="Proteomes" id="UP000179454">
    <property type="component" value="Unassembled WGS sequence"/>
</dbReference>
<evidence type="ECO:0000256" key="1">
    <source>
        <dbReference type="ARBA" id="ARBA00023002"/>
    </source>
</evidence>
<accession>A0ABW9TFS2</accession>
<evidence type="ECO:0000313" key="6">
    <source>
        <dbReference type="Proteomes" id="UP000179454"/>
    </source>
</evidence>
<dbReference type="PANTHER" id="PTHR48083:SF2">
    <property type="entry name" value="MEDIUM-CHAIN SPECIFIC ACYL-COA DEHYDROGENASE, MITOCHONDRIAL"/>
    <property type="match status" value="1"/>
</dbReference>
<proteinExistence type="inferred from homology"/>
<dbReference type="InterPro" id="IPR013786">
    <property type="entry name" value="AcylCoA_DH/ox_N"/>
</dbReference>
<protein>
    <recommendedName>
        <fullName evidence="7">Acyl-CoA dehydrogenase</fullName>
    </recommendedName>
</protein>
<comment type="similarity">
    <text evidence="2">Belongs to the HpaH/HsaA monooxygenase family.</text>
</comment>
<keyword evidence="1" id="KW-0560">Oxidoreductase</keyword>
<sequence length="403" mass="42933">MHLPLTPGQRAASETAGRLARERFAPRAAAYDTELRLPVEDLRDLAEAGLLNLAAGEDIGGGGSGVLGKDPLLYLLILEQLARYSGLATSHSLQVHSHAVHFIDRIADDRQRRTVLAPLLQRNVLMTTLGSEPGRTARGARHTTLARRSETGFVLSGVKNFATLADACGYLLVLADGDPQSGVAAGQRLGLLVPVDGEGVRIEPGSWDPYGMRAAVSPVVHLEEHFVPQSHVIGAPGAHAAGNWSLKADLGFAAQYVGGAQRILDLTADAVQRRGLSESPPALVRLGEAQSRVESARWHYYGAAKLWELGDEEAAGPASLSAKLQAIHAGELALEMATRIAGPSAFQADSALSRISRDLRYFMMREQVDAGAISIGSRFFNENPIVAAVDRPPAANDYARAAR</sequence>
<reference evidence="5" key="1">
    <citation type="submission" date="2019-11" db="EMBL/GenBank/DDBJ databases">
        <title>Whole-genome sequencing of Allorhizobium vitis.</title>
        <authorList>
            <person name="Gan H.M."/>
            <person name="Savka M.A."/>
        </authorList>
    </citation>
    <scope>NUCLEOTIDE SEQUENCE [LARGE SCALE GENOMIC DNA]</scope>
    <source>
        <strain evidence="5">T1/7</strain>
    </source>
</reference>
<evidence type="ECO:0000259" key="4">
    <source>
        <dbReference type="Pfam" id="PF08028"/>
    </source>
</evidence>
<dbReference type="InterPro" id="IPR013107">
    <property type="entry name" value="Acyl-CoA_DH_C"/>
</dbReference>
<dbReference type="PIRSF" id="PIRSF016578">
    <property type="entry name" value="HsaA"/>
    <property type="match status" value="1"/>
</dbReference>
<dbReference type="InterPro" id="IPR046373">
    <property type="entry name" value="Acyl-CoA_Oxase/DH_mid-dom_sf"/>
</dbReference>
<organism evidence="5 6">
    <name type="scientific">Agrobacterium vitis</name>
    <name type="common">Rhizobium vitis</name>
    <dbReference type="NCBI Taxonomy" id="373"/>
    <lineage>
        <taxon>Bacteria</taxon>
        <taxon>Pseudomonadati</taxon>
        <taxon>Pseudomonadota</taxon>
        <taxon>Alphaproteobacteria</taxon>
        <taxon>Hyphomicrobiales</taxon>
        <taxon>Rhizobiaceae</taxon>
        <taxon>Rhizobium/Agrobacterium group</taxon>
        <taxon>Agrobacterium</taxon>
    </lineage>
</organism>
<dbReference type="InterPro" id="IPR009100">
    <property type="entry name" value="AcylCoA_DH/oxidase_NM_dom_sf"/>
</dbReference>
<dbReference type="SUPFAM" id="SSF47203">
    <property type="entry name" value="Acyl-CoA dehydrogenase C-terminal domain-like"/>
    <property type="match status" value="1"/>
</dbReference>
<feature type="domain" description="Acyl-CoA dehydrogenase/oxidase N-terminal" evidence="3">
    <location>
        <begin position="6"/>
        <end position="121"/>
    </location>
</feature>
<gene>
    <name evidence="5" type="ORF">BBL17_014675</name>
</gene>
<evidence type="ECO:0000259" key="3">
    <source>
        <dbReference type="Pfam" id="PF02771"/>
    </source>
</evidence>
<evidence type="ECO:0000256" key="2">
    <source>
        <dbReference type="ARBA" id="ARBA00049661"/>
    </source>
</evidence>
<dbReference type="EMBL" id="MBFE02000009">
    <property type="protein sequence ID" value="MUO43027.1"/>
    <property type="molecule type" value="Genomic_DNA"/>
</dbReference>
<evidence type="ECO:0008006" key="7">
    <source>
        <dbReference type="Google" id="ProtNLM"/>
    </source>
</evidence>
<dbReference type="Gene3D" id="2.40.110.10">
    <property type="entry name" value="Butyryl-CoA Dehydrogenase, subunit A, domain 2"/>
    <property type="match status" value="1"/>
</dbReference>
<comment type="caution">
    <text evidence="5">The sequence shown here is derived from an EMBL/GenBank/DDBJ whole genome shotgun (WGS) entry which is preliminary data.</text>
</comment>
<dbReference type="InterPro" id="IPR037069">
    <property type="entry name" value="AcylCoA_DH/ox_N_sf"/>
</dbReference>
<dbReference type="InterPro" id="IPR036250">
    <property type="entry name" value="AcylCo_DH-like_C"/>
</dbReference>
<evidence type="ECO:0000313" key="5">
    <source>
        <dbReference type="EMBL" id="MUO43027.1"/>
    </source>
</evidence>
<dbReference type="Pfam" id="PF02771">
    <property type="entry name" value="Acyl-CoA_dh_N"/>
    <property type="match status" value="1"/>
</dbReference>
<keyword evidence="6" id="KW-1185">Reference proteome</keyword>
<dbReference type="RefSeq" id="WP_071208294.1">
    <property type="nucleotide sequence ID" value="NZ_MBFE02000009.1"/>
</dbReference>
<dbReference type="SUPFAM" id="SSF56645">
    <property type="entry name" value="Acyl-CoA dehydrogenase NM domain-like"/>
    <property type="match status" value="1"/>
</dbReference>
<name>A0ABW9TFS2_AGRVI</name>
<feature type="domain" description="Acyl-CoA dehydrogenase C-terminal" evidence="4">
    <location>
        <begin position="250"/>
        <end position="361"/>
    </location>
</feature>
<dbReference type="Gene3D" id="1.10.540.10">
    <property type="entry name" value="Acyl-CoA dehydrogenase/oxidase, N-terminal domain"/>
    <property type="match status" value="1"/>
</dbReference>
<dbReference type="Gene3D" id="1.20.140.10">
    <property type="entry name" value="Butyryl-CoA Dehydrogenase, subunit A, domain 3"/>
    <property type="match status" value="1"/>
</dbReference>
<dbReference type="Pfam" id="PF08028">
    <property type="entry name" value="Acyl-CoA_dh_2"/>
    <property type="match status" value="1"/>
</dbReference>
<dbReference type="InterPro" id="IPR050741">
    <property type="entry name" value="Acyl-CoA_dehydrogenase"/>
</dbReference>
<dbReference type="PANTHER" id="PTHR48083">
    <property type="entry name" value="MEDIUM-CHAIN SPECIFIC ACYL-COA DEHYDROGENASE, MITOCHONDRIAL-RELATED"/>
    <property type="match status" value="1"/>
</dbReference>